<dbReference type="HAMAP" id="MF_00709">
    <property type="entry name" value="Fumarate_red_D"/>
    <property type="match status" value="1"/>
</dbReference>
<sequence length="122" mass="13661">MKTIDRHPPRSEEPIWWSLFGAGGSWFAMMTPITVLLLGVLVPLGLLSPDYLNYERVHAFASSWVGALLILGSIILPLWHAMHRLHHGTHDLKLRLGRAGKVACYGFAALVSLLSQWLLMHL</sequence>
<comment type="function">
    <text evidence="5">Anchors the catalytic components of the fumarate reductase complex to the cell membrane, binds quinones.</text>
</comment>
<protein>
    <recommendedName>
        <fullName evidence="5">Fumarate reductase subunit D</fullName>
    </recommendedName>
    <alternativeName>
        <fullName evidence="5">Quinol-fumarate reductase subunit D</fullName>
        <shortName evidence="5">QFR subunit D</shortName>
    </alternativeName>
</protein>
<evidence type="ECO:0000256" key="4">
    <source>
        <dbReference type="ARBA" id="ARBA00023136"/>
    </source>
</evidence>
<evidence type="ECO:0000313" key="7">
    <source>
        <dbReference type="Proteomes" id="UP001501479"/>
    </source>
</evidence>
<keyword evidence="2 5" id="KW-0812">Transmembrane</keyword>
<proteinExistence type="inferred from homology"/>
<dbReference type="InterPro" id="IPR034804">
    <property type="entry name" value="SQR/QFR_C/D"/>
</dbReference>
<feature type="transmembrane region" description="Helical" evidence="5">
    <location>
        <begin position="102"/>
        <end position="119"/>
    </location>
</feature>
<keyword evidence="3 5" id="KW-1133">Transmembrane helix</keyword>
<evidence type="ECO:0000256" key="5">
    <source>
        <dbReference type="HAMAP-Rule" id="MF_00709"/>
    </source>
</evidence>
<feature type="transmembrane region" description="Helical" evidence="5">
    <location>
        <begin position="61"/>
        <end position="81"/>
    </location>
</feature>
<keyword evidence="7" id="KW-1185">Reference proteome</keyword>
<accession>A0ABP7DTZ7</accession>
<reference evidence="7" key="1">
    <citation type="journal article" date="2019" name="Int. J. Syst. Evol. Microbiol.">
        <title>The Global Catalogue of Microorganisms (GCM) 10K type strain sequencing project: providing services to taxonomists for standard genome sequencing and annotation.</title>
        <authorList>
            <consortium name="The Broad Institute Genomics Platform"/>
            <consortium name="The Broad Institute Genome Sequencing Center for Infectious Disease"/>
            <person name="Wu L."/>
            <person name="Ma J."/>
        </authorList>
    </citation>
    <scope>NUCLEOTIDE SEQUENCE [LARGE SCALE GENOMIC DNA]</scope>
    <source>
        <strain evidence="7">JCM 17329</strain>
    </source>
</reference>
<dbReference type="Proteomes" id="UP001501479">
    <property type="component" value="Unassembled WGS sequence"/>
</dbReference>
<name>A0ABP7DTZ7_9GAMM</name>
<dbReference type="SUPFAM" id="SSF81343">
    <property type="entry name" value="Fumarate reductase respiratory complex transmembrane subunits"/>
    <property type="match status" value="1"/>
</dbReference>
<dbReference type="InterPro" id="IPR003418">
    <property type="entry name" value="Fumarate_red_D"/>
</dbReference>
<evidence type="ECO:0000313" key="6">
    <source>
        <dbReference type="EMBL" id="GAA3708028.1"/>
    </source>
</evidence>
<evidence type="ECO:0000256" key="1">
    <source>
        <dbReference type="ARBA" id="ARBA00022475"/>
    </source>
</evidence>
<comment type="subcellular location">
    <subcellularLocation>
        <location evidence="5">Cell membrane</location>
        <topology evidence="5">Multi-pass membrane protein</topology>
    </subcellularLocation>
</comment>
<comment type="subunit">
    <text evidence="5">Part of an enzyme complex containing four subunits: a flavoprotein (FrdA), an iron-sulfur protein (FrdB), and two hydrophobic anchor proteins (FrdC and FrdD).</text>
</comment>
<dbReference type="EMBL" id="BAABDS010000023">
    <property type="protein sequence ID" value="GAA3708028.1"/>
    <property type="molecule type" value="Genomic_DNA"/>
</dbReference>
<evidence type="ECO:0000256" key="3">
    <source>
        <dbReference type="ARBA" id="ARBA00022989"/>
    </source>
</evidence>
<comment type="caution">
    <text evidence="6">The sequence shown here is derived from an EMBL/GenBank/DDBJ whole genome shotgun (WGS) entry which is preliminary data.</text>
</comment>
<comment type="similarity">
    <text evidence="5">Belongs to the FrdD family.</text>
</comment>
<evidence type="ECO:0000256" key="2">
    <source>
        <dbReference type="ARBA" id="ARBA00022692"/>
    </source>
</evidence>
<organism evidence="6 7">
    <name type="scientific">Oceanisphaera sediminis</name>
    <dbReference type="NCBI Taxonomy" id="981381"/>
    <lineage>
        <taxon>Bacteria</taxon>
        <taxon>Pseudomonadati</taxon>
        <taxon>Pseudomonadota</taxon>
        <taxon>Gammaproteobacteria</taxon>
        <taxon>Aeromonadales</taxon>
        <taxon>Aeromonadaceae</taxon>
        <taxon>Oceanisphaera</taxon>
    </lineage>
</organism>
<dbReference type="CDD" id="cd00547">
    <property type="entry name" value="QFR_TypeD_subunitD"/>
    <property type="match status" value="1"/>
</dbReference>
<keyword evidence="1 5" id="KW-1003">Cell membrane</keyword>
<dbReference type="Gene3D" id="1.20.1300.10">
    <property type="entry name" value="Fumarate reductase/succinate dehydrogenase, transmembrane subunit"/>
    <property type="match status" value="1"/>
</dbReference>
<feature type="transmembrane region" description="Helical" evidence="5">
    <location>
        <begin position="15"/>
        <end position="41"/>
    </location>
</feature>
<dbReference type="Pfam" id="PF02313">
    <property type="entry name" value="Fumarate_red_D"/>
    <property type="match status" value="1"/>
</dbReference>
<dbReference type="RefSeq" id="WP_344963673.1">
    <property type="nucleotide sequence ID" value="NZ_BAABDS010000023.1"/>
</dbReference>
<dbReference type="PIRSF" id="PIRSF000179">
    <property type="entry name" value="FrdD"/>
    <property type="match status" value="1"/>
</dbReference>
<dbReference type="NCBIfam" id="NF003977">
    <property type="entry name" value="PRK05470.1-1"/>
    <property type="match status" value="1"/>
</dbReference>
<gene>
    <name evidence="5 6" type="primary">frdD</name>
    <name evidence="6" type="ORF">GCM10022421_13740</name>
</gene>
<keyword evidence="4 5" id="KW-0472">Membrane</keyword>